<dbReference type="InterPro" id="IPR022689">
    <property type="entry name" value="Iron_dep_repressor"/>
</dbReference>
<evidence type="ECO:0000256" key="1">
    <source>
        <dbReference type="ARBA" id="ARBA00004496"/>
    </source>
</evidence>
<keyword evidence="7" id="KW-0238">DNA-binding</keyword>
<dbReference type="PROSITE" id="PS50944">
    <property type="entry name" value="HTH_DTXR"/>
    <property type="match status" value="1"/>
</dbReference>
<keyword evidence="8" id="KW-0010">Activator</keyword>
<sequence length="219" mass="25484">MNRAEEDYLKLIYELQVEANKPMIKNNEIKDAFGYTDQSVNDMIKRLNDQKLVRFIPYKGVSLTKKGTHIAVKLVRAHRIWEVFLTKHLNYPWYRVHDEAERLEHASSEEMVEELFTFLGKPKTCSHGNPIPNLDGELPALNDFMLMDSNVGDTFVVERATDDAYLLKMLDDYKIGLNAKLHIIEKDSYNEFLKIKTDKKEVILTFSSAKKIFGRNIKI</sequence>
<dbReference type="PANTHER" id="PTHR33238:SF11">
    <property type="entry name" value="TRANSCRIPTIONAL REGULATOR MNTR"/>
    <property type="match status" value="1"/>
</dbReference>
<evidence type="ECO:0000313" key="14">
    <source>
        <dbReference type="Proteomes" id="UP000032434"/>
    </source>
</evidence>
<dbReference type="GO" id="GO:0046914">
    <property type="term" value="F:transition metal ion binding"/>
    <property type="evidence" value="ECO:0007669"/>
    <property type="project" value="InterPro"/>
</dbReference>
<comment type="subunit">
    <text evidence="3">Homodimer.</text>
</comment>
<dbReference type="Pfam" id="PF01325">
    <property type="entry name" value="Fe_dep_repress"/>
    <property type="match status" value="1"/>
</dbReference>
<dbReference type="GO" id="GO:0003677">
    <property type="term" value="F:DNA binding"/>
    <property type="evidence" value="ECO:0007669"/>
    <property type="project" value="UniProtKB-KW"/>
</dbReference>
<comment type="subcellular location">
    <subcellularLocation>
        <location evidence="1">Cytoplasm</location>
    </subcellularLocation>
</comment>
<evidence type="ECO:0000313" key="13">
    <source>
        <dbReference type="EMBL" id="CDR30584.1"/>
    </source>
</evidence>
<dbReference type="KEGG" id="aoc:Aocu_05110"/>
<dbReference type="RefSeq" id="WP_045749116.1">
    <property type="nucleotide sequence ID" value="NZ_FUZK01000003.1"/>
</dbReference>
<dbReference type="Pfam" id="PF02742">
    <property type="entry name" value="Fe_dep_repr_C"/>
    <property type="match status" value="1"/>
</dbReference>
<dbReference type="GO" id="GO:0046983">
    <property type="term" value="F:protein dimerization activity"/>
    <property type="evidence" value="ECO:0007669"/>
    <property type="project" value="InterPro"/>
</dbReference>
<evidence type="ECO:0000256" key="9">
    <source>
        <dbReference type="ARBA" id="ARBA00023163"/>
    </source>
</evidence>
<dbReference type="HOGENOM" id="CLU_069532_0_2_14"/>
<keyword evidence="6" id="KW-0805">Transcription regulation</keyword>
<keyword evidence="5" id="KW-0678">Repressor</keyword>
<dbReference type="InterPro" id="IPR038157">
    <property type="entry name" value="FeoA_core_dom"/>
</dbReference>
<evidence type="ECO:0000256" key="11">
    <source>
        <dbReference type="ARBA" id="ARBA00032593"/>
    </source>
</evidence>
<dbReference type="GO" id="GO:0005737">
    <property type="term" value="C:cytoplasm"/>
    <property type="evidence" value="ECO:0007669"/>
    <property type="project" value="UniProtKB-SubCell"/>
</dbReference>
<evidence type="ECO:0000256" key="6">
    <source>
        <dbReference type="ARBA" id="ARBA00023015"/>
    </source>
</evidence>
<dbReference type="InterPro" id="IPR036390">
    <property type="entry name" value="WH_DNA-bd_sf"/>
</dbReference>
<dbReference type="PANTHER" id="PTHR33238">
    <property type="entry name" value="IRON (METAL) DEPENDENT REPRESSOR, DTXR FAMILY"/>
    <property type="match status" value="1"/>
</dbReference>
<keyword evidence="14" id="KW-1185">Reference proteome</keyword>
<dbReference type="GO" id="GO:0003700">
    <property type="term" value="F:DNA-binding transcription factor activity"/>
    <property type="evidence" value="ECO:0007669"/>
    <property type="project" value="InterPro"/>
</dbReference>
<name>A0A061AB08_9MOLU</name>
<dbReference type="Proteomes" id="UP000032434">
    <property type="component" value="Chromosome 1"/>
</dbReference>
<organism evidence="13 14">
    <name type="scientific">Acholeplasma oculi</name>
    <dbReference type="NCBI Taxonomy" id="35623"/>
    <lineage>
        <taxon>Bacteria</taxon>
        <taxon>Bacillati</taxon>
        <taxon>Mycoplasmatota</taxon>
        <taxon>Mollicutes</taxon>
        <taxon>Acholeplasmatales</taxon>
        <taxon>Acholeplasmataceae</taxon>
        <taxon>Acholeplasma</taxon>
    </lineage>
</organism>
<dbReference type="STRING" id="35623.Aocu_05110"/>
<protein>
    <recommendedName>
        <fullName evidence="11">Manganese transport regulator</fullName>
    </recommendedName>
</protein>
<dbReference type="SMART" id="SM00529">
    <property type="entry name" value="HTH_DTXR"/>
    <property type="match status" value="1"/>
</dbReference>
<dbReference type="EMBL" id="LK028559">
    <property type="protein sequence ID" value="CDR30584.1"/>
    <property type="molecule type" value="Genomic_DNA"/>
</dbReference>
<dbReference type="Gene3D" id="1.10.60.10">
    <property type="entry name" value="Iron dependent repressor, metal binding and dimerisation domain"/>
    <property type="match status" value="1"/>
</dbReference>
<dbReference type="SUPFAM" id="SSF46785">
    <property type="entry name" value="Winged helix' DNA-binding domain"/>
    <property type="match status" value="1"/>
</dbReference>
<evidence type="ECO:0000259" key="12">
    <source>
        <dbReference type="PROSITE" id="PS50944"/>
    </source>
</evidence>
<dbReference type="InParanoid" id="A0A061AB08"/>
<dbReference type="SUPFAM" id="SSF47979">
    <property type="entry name" value="Iron-dependent repressor protein, dimerization domain"/>
    <property type="match status" value="1"/>
</dbReference>
<dbReference type="Gene3D" id="1.10.10.10">
    <property type="entry name" value="Winged helix-like DNA-binding domain superfamily/Winged helix DNA-binding domain"/>
    <property type="match status" value="1"/>
</dbReference>
<reference evidence="14" key="1">
    <citation type="submission" date="2014-05" db="EMBL/GenBank/DDBJ databases">
        <authorList>
            <person name="Kube M."/>
        </authorList>
    </citation>
    <scope>NUCLEOTIDE SEQUENCE [LARGE SCALE GENOMIC DNA]</scope>
</reference>
<evidence type="ECO:0000256" key="5">
    <source>
        <dbReference type="ARBA" id="ARBA00022491"/>
    </source>
</evidence>
<accession>A0A061AB08</accession>
<dbReference type="InterPro" id="IPR036388">
    <property type="entry name" value="WH-like_DNA-bd_sf"/>
</dbReference>
<dbReference type="InterPro" id="IPR050536">
    <property type="entry name" value="DtxR_MntR_Metal-Reg"/>
</dbReference>
<keyword evidence="10" id="KW-0464">Manganese</keyword>
<proteinExistence type="inferred from homology"/>
<evidence type="ECO:0000256" key="2">
    <source>
        <dbReference type="ARBA" id="ARBA00007871"/>
    </source>
</evidence>
<gene>
    <name evidence="13" type="primary">mntR</name>
    <name evidence="13" type="ORF">Aocu_05110</name>
</gene>
<dbReference type="FunCoup" id="A0A061AB08">
    <property type="interactions" value="20"/>
</dbReference>
<feature type="domain" description="HTH dtxR-type" evidence="12">
    <location>
        <begin position="1"/>
        <end position="64"/>
    </location>
</feature>
<evidence type="ECO:0000256" key="8">
    <source>
        <dbReference type="ARBA" id="ARBA00023159"/>
    </source>
</evidence>
<keyword evidence="9" id="KW-0804">Transcription</keyword>
<evidence type="ECO:0000256" key="10">
    <source>
        <dbReference type="ARBA" id="ARBA00023211"/>
    </source>
</evidence>
<evidence type="ECO:0000256" key="7">
    <source>
        <dbReference type="ARBA" id="ARBA00023125"/>
    </source>
</evidence>
<dbReference type="InterPro" id="IPR022687">
    <property type="entry name" value="HTH_DTXR"/>
</dbReference>
<evidence type="ECO:0000256" key="4">
    <source>
        <dbReference type="ARBA" id="ARBA00022490"/>
    </source>
</evidence>
<dbReference type="PATRIC" id="fig|35623.3.peg.512"/>
<dbReference type="InterPro" id="IPR001367">
    <property type="entry name" value="Fe_dep_repressor"/>
</dbReference>
<evidence type="ECO:0000256" key="3">
    <source>
        <dbReference type="ARBA" id="ARBA00011738"/>
    </source>
</evidence>
<dbReference type="Gene3D" id="2.30.30.90">
    <property type="match status" value="1"/>
</dbReference>
<dbReference type="InterPro" id="IPR036421">
    <property type="entry name" value="Fe_dep_repressor_sf"/>
</dbReference>
<comment type="similarity">
    <text evidence="2">Belongs to the DtxR/MntR family.</text>
</comment>
<keyword evidence="4" id="KW-0963">Cytoplasm</keyword>
<dbReference type="AlphaFoldDB" id="A0A061AB08"/>